<dbReference type="AlphaFoldDB" id="A0A417Z149"/>
<dbReference type="Gene3D" id="2.60.40.650">
    <property type="match status" value="1"/>
</dbReference>
<dbReference type="Pfam" id="PF00174">
    <property type="entry name" value="Oxidored_molyb"/>
    <property type="match status" value="1"/>
</dbReference>
<dbReference type="InterPro" id="IPR014756">
    <property type="entry name" value="Ig_E-set"/>
</dbReference>
<proteinExistence type="predicted"/>
<gene>
    <name evidence="4" type="ORF">D1832_14110</name>
    <name evidence="3" type="ORF">FV141_13045</name>
</gene>
<dbReference type="PANTHER" id="PTHR19372:SF7">
    <property type="entry name" value="SULFITE OXIDASE, MITOCHONDRIAL"/>
    <property type="match status" value="1"/>
</dbReference>
<dbReference type="PRINTS" id="PR00407">
    <property type="entry name" value="EUMOPTERIN"/>
</dbReference>
<feature type="transmembrane region" description="Helical" evidence="1">
    <location>
        <begin position="125"/>
        <end position="143"/>
    </location>
</feature>
<keyword evidence="1" id="KW-0472">Membrane</keyword>
<keyword evidence="1" id="KW-1133">Transmembrane helix</keyword>
<sequence length="515" mass="54668">MTPRPALARRSRHALAGVAGGAAGLSVAHLLAAASNASSSPVLAVGYAVIDHTPTAVKDWAIAHFGTKDKPLLLGTVALVVVVATALIGLLAGRRKAWGAVGLAALAAVPAWAVMTRPSARIVDLGPTLVAFVVGIGVMLLLLRLSPSPTPSEEADMTEPGRRVFVGGVLGSLALSGLAVAAGQTLLQAASTAKLSLPRAWRRATPIPAGFERRNPAITPLRTPNESFYRVDTALTVPQVERESWTLTIDGDVHRRVTFTYDDIAAMKLVEKNITMTCVSNEVGGEYVGGATWLGVPVRRLLAEAGIKEPHRADAQVLSTSTDGFTAGTPLAAMLDDRDALLAIGMNGEPLPRRHGFPARLVVPGLYGMIGSTKWVTKLTVTTFAEHQAYWTQRGWSHDAPIKPSARIDSPSSLAQVKRGVIKVGGIAWAQRSGVRGVQVRLDGGPWRDAELGPEVNEDFWRQWMYRLDASSLPTGQHTVSARVIDADGDTQTAERAPVFPDGSSGLQEQVFFLT</sequence>
<feature type="domain" description="Oxidoreductase molybdopterin-binding" evidence="2">
    <location>
        <begin position="235"/>
        <end position="391"/>
    </location>
</feature>
<evidence type="ECO:0000259" key="2">
    <source>
        <dbReference type="Pfam" id="PF00174"/>
    </source>
</evidence>
<dbReference type="PANTHER" id="PTHR19372">
    <property type="entry name" value="SULFITE REDUCTASE"/>
    <property type="match status" value="1"/>
</dbReference>
<dbReference type="RefSeq" id="WP_118914963.1">
    <property type="nucleotide sequence ID" value="NZ_CBCRVH010000023.1"/>
</dbReference>
<evidence type="ECO:0000313" key="4">
    <source>
        <dbReference type="EMBL" id="RHW43841.1"/>
    </source>
</evidence>
<reference evidence="3 6" key="2">
    <citation type="submission" date="2019-08" db="EMBL/GenBank/DDBJ databases">
        <title>Dermacoccus abyssi strain HZAU 226, whole genome Nanopore sequencing project.</title>
        <authorList>
            <person name="Guo A."/>
            <person name="Zhang X."/>
            <person name="Ruan Y."/>
            <person name="Liu W."/>
            <person name="Chen Q."/>
            <person name="Gu L."/>
        </authorList>
    </citation>
    <scope>NUCLEOTIDE SEQUENCE [LARGE SCALE GENOMIC DNA]</scope>
    <source>
        <strain evidence="3 6">HZAU 226</strain>
    </source>
</reference>
<evidence type="ECO:0000313" key="3">
    <source>
        <dbReference type="EMBL" id="QEH94338.1"/>
    </source>
</evidence>
<dbReference type="GO" id="GO:0008482">
    <property type="term" value="F:sulfite oxidase activity"/>
    <property type="evidence" value="ECO:0007669"/>
    <property type="project" value="TreeGrafter"/>
</dbReference>
<dbReference type="Proteomes" id="UP000285376">
    <property type="component" value="Unassembled WGS sequence"/>
</dbReference>
<protein>
    <submittedName>
        <fullName evidence="3 4">Oxidoreductase</fullName>
    </submittedName>
</protein>
<dbReference type="GO" id="GO:0043546">
    <property type="term" value="F:molybdopterin cofactor binding"/>
    <property type="evidence" value="ECO:0007669"/>
    <property type="project" value="TreeGrafter"/>
</dbReference>
<feature type="transmembrane region" description="Helical" evidence="1">
    <location>
        <begin position="164"/>
        <end position="187"/>
    </location>
</feature>
<evidence type="ECO:0000256" key="1">
    <source>
        <dbReference type="SAM" id="Phobius"/>
    </source>
</evidence>
<dbReference type="InterPro" id="IPR000572">
    <property type="entry name" value="OxRdtase_Mopterin-bd_dom"/>
</dbReference>
<dbReference type="GO" id="GO:0006790">
    <property type="term" value="P:sulfur compound metabolic process"/>
    <property type="evidence" value="ECO:0007669"/>
    <property type="project" value="TreeGrafter"/>
</dbReference>
<dbReference type="SUPFAM" id="SSF56524">
    <property type="entry name" value="Oxidoreductase molybdopterin-binding domain"/>
    <property type="match status" value="1"/>
</dbReference>
<keyword evidence="6" id="KW-1185">Reference proteome</keyword>
<reference evidence="4 5" key="1">
    <citation type="submission" date="2018-08" db="EMBL/GenBank/DDBJ databases">
        <title>Whole genome sequence analysis of Dermacoccus abyssi bacteria isolated from Deep Mariana trench Micromonospora spp reveals genes involved in the environmental adaptation and production of secondary metabolites.</title>
        <authorList>
            <person name="Abdel-Mageed W.M."/>
            <person name="Lehri B."/>
            <person name="Nouioui I."/>
            <person name="Goodfellow I."/>
            <person name="Jaspars M."/>
            <person name="Karlyshev A."/>
        </authorList>
    </citation>
    <scope>NUCLEOTIDE SEQUENCE [LARGE SCALE GENOMIC DNA]</scope>
    <source>
        <strain evidence="4 5">MT1.1</strain>
    </source>
</reference>
<organism evidence="4 5">
    <name type="scientific">Dermacoccus abyssi</name>
    <dbReference type="NCBI Taxonomy" id="322596"/>
    <lineage>
        <taxon>Bacteria</taxon>
        <taxon>Bacillati</taxon>
        <taxon>Actinomycetota</taxon>
        <taxon>Actinomycetes</taxon>
        <taxon>Micrococcales</taxon>
        <taxon>Dermacoccaceae</taxon>
        <taxon>Dermacoccus</taxon>
    </lineage>
</organism>
<dbReference type="Gene3D" id="3.90.420.10">
    <property type="entry name" value="Oxidoreductase, molybdopterin-binding domain"/>
    <property type="match status" value="1"/>
</dbReference>
<accession>A0A417Z149</accession>
<feature type="transmembrane region" description="Helical" evidence="1">
    <location>
        <begin position="97"/>
        <end position="113"/>
    </location>
</feature>
<dbReference type="Proteomes" id="UP000323565">
    <property type="component" value="Chromosome"/>
</dbReference>
<evidence type="ECO:0000313" key="5">
    <source>
        <dbReference type="Proteomes" id="UP000285376"/>
    </source>
</evidence>
<dbReference type="SUPFAM" id="SSF81296">
    <property type="entry name" value="E set domains"/>
    <property type="match status" value="1"/>
</dbReference>
<keyword evidence="1" id="KW-0812">Transmembrane</keyword>
<dbReference type="InterPro" id="IPR008335">
    <property type="entry name" value="Mopterin_OxRdtase_euk"/>
</dbReference>
<dbReference type="InterPro" id="IPR036374">
    <property type="entry name" value="OxRdtase_Mopterin-bd_sf"/>
</dbReference>
<evidence type="ECO:0000313" key="6">
    <source>
        <dbReference type="Proteomes" id="UP000323565"/>
    </source>
</evidence>
<feature type="transmembrane region" description="Helical" evidence="1">
    <location>
        <begin position="72"/>
        <end position="90"/>
    </location>
</feature>
<dbReference type="EMBL" id="CP043031">
    <property type="protein sequence ID" value="QEH94338.1"/>
    <property type="molecule type" value="Genomic_DNA"/>
</dbReference>
<dbReference type="Pfam" id="PF17957">
    <property type="entry name" value="Big_7"/>
    <property type="match status" value="1"/>
</dbReference>
<name>A0A417Z149_9MICO</name>
<dbReference type="GO" id="GO:0020037">
    <property type="term" value="F:heme binding"/>
    <property type="evidence" value="ECO:0007669"/>
    <property type="project" value="TreeGrafter"/>
</dbReference>
<dbReference type="EMBL" id="QWLM01000023">
    <property type="protein sequence ID" value="RHW43841.1"/>
    <property type="molecule type" value="Genomic_DNA"/>
</dbReference>